<sequence length="11" mass="1433">MYYRNLTIFLV</sequence>
<proteinExistence type="predicted"/>
<evidence type="ECO:0000313" key="1">
    <source>
        <dbReference type="EMBL" id="JAH28321.1"/>
    </source>
</evidence>
<organism evidence="1">
    <name type="scientific">Anguilla anguilla</name>
    <name type="common">European freshwater eel</name>
    <name type="synonym">Muraena anguilla</name>
    <dbReference type="NCBI Taxonomy" id="7936"/>
    <lineage>
        <taxon>Eukaryota</taxon>
        <taxon>Metazoa</taxon>
        <taxon>Chordata</taxon>
        <taxon>Craniata</taxon>
        <taxon>Vertebrata</taxon>
        <taxon>Euteleostomi</taxon>
        <taxon>Actinopterygii</taxon>
        <taxon>Neopterygii</taxon>
        <taxon>Teleostei</taxon>
        <taxon>Anguilliformes</taxon>
        <taxon>Anguillidae</taxon>
        <taxon>Anguilla</taxon>
    </lineage>
</organism>
<dbReference type="EMBL" id="GBXM01080256">
    <property type="protein sequence ID" value="JAH28321.1"/>
    <property type="molecule type" value="Transcribed_RNA"/>
</dbReference>
<name>A0A0E9RGR6_ANGAN</name>
<protein>
    <submittedName>
        <fullName evidence="1">Uncharacterized protein</fullName>
    </submittedName>
</protein>
<accession>A0A0E9RGR6</accession>
<reference evidence="1" key="1">
    <citation type="submission" date="2014-11" db="EMBL/GenBank/DDBJ databases">
        <authorList>
            <person name="Amaro Gonzalez C."/>
        </authorList>
    </citation>
    <scope>NUCLEOTIDE SEQUENCE</scope>
</reference>
<reference evidence="1" key="2">
    <citation type="journal article" date="2015" name="Fish Shellfish Immunol.">
        <title>Early steps in the European eel (Anguilla anguilla)-Vibrio vulnificus interaction in the gills: Role of the RtxA13 toxin.</title>
        <authorList>
            <person name="Callol A."/>
            <person name="Pajuelo D."/>
            <person name="Ebbesson L."/>
            <person name="Teles M."/>
            <person name="MacKenzie S."/>
            <person name="Amaro C."/>
        </authorList>
    </citation>
    <scope>NUCLEOTIDE SEQUENCE</scope>
</reference>